<proteinExistence type="inferred from homology"/>
<dbReference type="PANTHER" id="PTHR31306">
    <property type="entry name" value="ALPHA-1,6-MANNOSYLTRANSFERASE MNN11-RELATED"/>
    <property type="match status" value="1"/>
</dbReference>
<keyword evidence="3" id="KW-0808">Transferase</keyword>
<keyword evidence="5" id="KW-0812">Transmembrane</keyword>
<dbReference type="FunFam" id="3.90.550.10:FF:000149">
    <property type="entry name" value="Alpha-1,6-mannosyltransferase subunit"/>
    <property type="match status" value="1"/>
</dbReference>
<dbReference type="Pfam" id="PF05637">
    <property type="entry name" value="Glyco_transf_34"/>
    <property type="match status" value="1"/>
</dbReference>
<dbReference type="GO" id="GO:0000009">
    <property type="term" value="F:alpha-1,6-mannosyltransferase activity"/>
    <property type="evidence" value="ECO:0007669"/>
    <property type="project" value="TreeGrafter"/>
</dbReference>
<evidence type="ECO:0000313" key="7">
    <source>
        <dbReference type="Proteomes" id="UP000809789"/>
    </source>
</evidence>
<dbReference type="AlphaFoldDB" id="A0A8K0L7I2"/>
<keyword evidence="5" id="KW-1133">Transmembrane helix</keyword>
<evidence type="ECO:0000313" key="6">
    <source>
        <dbReference type="EMBL" id="KAG8627158.1"/>
    </source>
</evidence>
<dbReference type="OrthoDB" id="205108at2759"/>
<comment type="caution">
    <text evidence="6">The sequence shown here is derived from an EMBL/GenBank/DDBJ whole genome shotgun (WGS) entry which is preliminary data.</text>
</comment>
<feature type="transmembrane region" description="Helical" evidence="5">
    <location>
        <begin position="36"/>
        <end position="54"/>
    </location>
</feature>
<keyword evidence="2" id="KW-0328">Glycosyltransferase</keyword>
<dbReference type="GO" id="GO:0000136">
    <property type="term" value="C:mannan polymerase complex"/>
    <property type="evidence" value="ECO:0007669"/>
    <property type="project" value="TreeGrafter"/>
</dbReference>
<protein>
    <submittedName>
        <fullName evidence="6">Uncharacterized protein</fullName>
    </submittedName>
</protein>
<accession>A0A8K0L7I2</accession>
<comment type="similarity">
    <text evidence="1">Belongs to the glycosyltransferase 34 family.</text>
</comment>
<sequence length="347" mass="39178">MHFAYPGRKASPPPYPVKQSHNTFTQLRRGNGWRPVAVGVIGGIGMLYLLWRLLSGGGGVYIPVGTPKAVVVTMFDAESSVAWRESIMDNRRDYASRHGYATFFTNTTSYPLGDPSTPKSWSILPSLRHAMTTFPHTPYIFYLAPSALIMTPSLSLESHVLAPSRLESIMLTDRSVVPPDSVIKTFSHLKGNNIDFVLTQDEKGLSRDSMIIRSGEWAKYLLDAWFDPLYRSYNFQKAERHALEHIVQWHGTILSKLALIPQRTMNSYMPPPSTSASSPASKEGLYSEGDFIANFEGCEKRAVPQQMSEAERKKKKLPPAKTENLCEKEMERLLGRWREMVDREGRH</sequence>
<reference evidence="6" key="1">
    <citation type="submission" date="2021-07" db="EMBL/GenBank/DDBJ databases">
        <title>Elsinoe batatas strain:CRI-CJ2 Genome sequencing and assembly.</title>
        <authorList>
            <person name="Huang L."/>
        </authorList>
    </citation>
    <scope>NUCLEOTIDE SEQUENCE</scope>
    <source>
        <strain evidence="6">CRI-CJ2</strain>
    </source>
</reference>
<keyword evidence="7" id="KW-1185">Reference proteome</keyword>
<dbReference type="Proteomes" id="UP000809789">
    <property type="component" value="Unassembled WGS sequence"/>
</dbReference>
<organism evidence="6 7">
    <name type="scientific">Elsinoe batatas</name>
    <dbReference type="NCBI Taxonomy" id="2601811"/>
    <lineage>
        <taxon>Eukaryota</taxon>
        <taxon>Fungi</taxon>
        <taxon>Dikarya</taxon>
        <taxon>Ascomycota</taxon>
        <taxon>Pezizomycotina</taxon>
        <taxon>Dothideomycetes</taxon>
        <taxon>Dothideomycetidae</taxon>
        <taxon>Myriangiales</taxon>
        <taxon>Elsinoaceae</taxon>
        <taxon>Elsinoe</taxon>
    </lineage>
</organism>
<evidence type="ECO:0000256" key="3">
    <source>
        <dbReference type="ARBA" id="ARBA00022679"/>
    </source>
</evidence>
<dbReference type="InterPro" id="IPR029044">
    <property type="entry name" value="Nucleotide-diphossugar_trans"/>
</dbReference>
<gene>
    <name evidence="6" type="ORF">KVT40_004641</name>
</gene>
<name>A0A8K0L7I2_9PEZI</name>
<evidence type="ECO:0000256" key="5">
    <source>
        <dbReference type="SAM" id="Phobius"/>
    </source>
</evidence>
<evidence type="ECO:0000256" key="4">
    <source>
        <dbReference type="SAM" id="MobiDB-lite"/>
    </source>
</evidence>
<dbReference type="GO" id="GO:0006487">
    <property type="term" value="P:protein N-linked glycosylation"/>
    <property type="evidence" value="ECO:0007669"/>
    <property type="project" value="TreeGrafter"/>
</dbReference>
<dbReference type="InterPro" id="IPR008630">
    <property type="entry name" value="Glyco_trans_34"/>
</dbReference>
<keyword evidence="5" id="KW-0472">Membrane</keyword>
<dbReference type="EMBL" id="JAESVG020000005">
    <property type="protein sequence ID" value="KAG8627158.1"/>
    <property type="molecule type" value="Genomic_DNA"/>
</dbReference>
<evidence type="ECO:0000256" key="2">
    <source>
        <dbReference type="ARBA" id="ARBA00022676"/>
    </source>
</evidence>
<evidence type="ECO:0000256" key="1">
    <source>
        <dbReference type="ARBA" id="ARBA00005664"/>
    </source>
</evidence>
<feature type="region of interest" description="Disordered" evidence="4">
    <location>
        <begin position="303"/>
        <end position="324"/>
    </location>
</feature>
<dbReference type="Gene3D" id="3.90.550.10">
    <property type="entry name" value="Spore Coat Polysaccharide Biosynthesis Protein SpsA, Chain A"/>
    <property type="match status" value="1"/>
</dbReference>
<dbReference type="PANTHER" id="PTHR31306:SF10">
    <property type="entry name" value="ALPHA-1,6-MANNOSYLTRANSFERASE MNN11-RELATED"/>
    <property type="match status" value="1"/>
</dbReference>